<comment type="caution">
    <text evidence="3">The sequence shown here is derived from an EMBL/GenBank/DDBJ whole genome shotgun (WGS) entry which is preliminary data.</text>
</comment>
<dbReference type="Pfam" id="PF13579">
    <property type="entry name" value="Glyco_trans_4_4"/>
    <property type="match status" value="1"/>
</dbReference>
<proteinExistence type="predicted"/>
<dbReference type="SUPFAM" id="SSF53756">
    <property type="entry name" value="UDP-Glycosyltransferase/glycogen phosphorylase"/>
    <property type="match status" value="1"/>
</dbReference>
<evidence type="ECO:0000256" key="1">
    <source>
        <dbReference type="ARBA" id="ARBA00022679"/>
    </source>
</evidence>
<dbReference type="AlphaFoldDB" id="A0A9X0WLI6"/>
<evidence type="ECO:0000313" key="3">
    <source>
        <dbReference type="EMBL" id="MBK1646838.1"/>
    </source>
</evidence>
<reference evidence="3 4" key="1">
    <citation type="journal article" date="2020" name="Microorganisms">
        <title>Osmotic Adaptation and Compatible Solute Biosynthesis of Phototrophic Bacteria as Revealed from Genome Analyses.</title>
        <authorList>
            <person name="Imhoff J.F."/>
            <person name="Rahn T."/>
            <person name="Kunzel S."/>
            <person name="Keller A."/>
            <person name="Neulinger S.C."/>
        </authorList>
    </citation>
    <scope>NUCLEOTIDE SEQUENCE [LARGE SCALE GENOMIC DNA]</scope>
    <source>
        <strain evidence="3 4">DSM 21303</strain>
    </source>
</reference>
<protein>
    <recommendedName>
        <fullName evidence="2">Glycosyltransferase subfamily 4-like N-terminal domain-containing protein</fullName>
    </recommendedName>
</protein>
<accession>A0A9X0WLI6</accession>
<dbReference type="GO" id="GO:0009103">
    <property type="term" value="P:lipopolysaccharide biosynthetic process"/>
    <property type="evidence" value="ECO:0007669"/>
    <property type="project" value="TreeGrafter"/>
</dbReference>
<dbReference type="CDD" id="cd03794">
    <property type="entry name" value="GT4_WbuB-like"/>
    <property type="match status" value="1"/>
</dbReference>
<dbReference type="GO" id="GO:0016757">
    <property type="term" value="F:glycosyltransferase activity"/>
    <property type="evidence" value="ECO:0007669"/>
    <property type="project" value="UniProtKB-ARBA"/>
</dbReference>
<dbReference type="Pfam" id="PF13692">
    <property type="entry name" value="Glyco_trans_1_4"/>
    <property type="match status" value="1"/>
</dbReference>
<sequence length="391" mass="43811">MPRILMLNQVAGPLFRELAEDLAVEFGGADLLSGHLDDIARQPQAALRMIPGPDYDRRSLWRRAWSWCAFFLRALREVFRSDRDTLLLIVSNPPFLAAVGWIAAMFRGQRYCVLVYDLYPGVLVKLGQLRDQGLLARGWRLFNRQVWGRAQIVFTIGAYMAENLRREGGQDCDVRVVPVWADVEFVRPLPKEQNPFVQSLGWADRTIVLYSGNLGDTHNLDSLLDVANRLRGRDDLGFLIIGSGSKWAALCAYVEEHQLQNVKLLPFQPESMLPQTLPAGDVAVVSMEPAIAGYMVPSKSYYYLAAGSALLAIVPPGNEVADLVEQTECGVRVDPDDPDALFTAIVAMVENPALLAHYQRQARTLAERDFSRHNTTLFTDAIRPLLEHPVR</sequence>
<dbReference type="InterPro" id="IPR028098">
    <property type="entry name" value="Glyco_trans_4-like_N"/>
</dbReference>
<keyword evidence="4" id="KW-1185">Reference proteome</keyword>
<dbReference type="EMBL" id="NRSD01000040">
    <property type="protein sequence ID" value="MBK1646838.1"/>
    <property type="molecule type" value="Genomic_DNA"/>
</dbReference>
<organism evidence="3 4">
    <name type="scientific">Thiocapsa imhoffii</name>
    <dbReference type="NCBI Taxonomy" id="382777"/>
    <lineage>
        <taxon>Bacteria</taxon>
        <taxon>Pseudomonadati</taxon>
        <taxon>Pseudomonadota</taxon>
        <taxon>Gammaproteobacteria</taxon>
        <taxon>Chromatiales</taxon>
        <taxon>Chromatiaceae</taxon>
        <taxon>Thiocapsa</taxon>
    </lineage>
</organism>
<evidence type="ECO:0000259" key="2">
    <source>
        <dbReference type="Pfam" id="PF13579"/>
    </source>
</evidence>
<dbReference type="PANTHER" id="PTHR46401">
    <property type="entry name" value="GLYCOSYLTRANSFERASE WBBK-RELATED"/>
    <property type="match status" value="1"/>
</dbReference>
<dbReference type="RefSeq" id="WP_200389665.1">
    <property type="nucleotide sequence ID" value="NZ_NRSD01000040.1"/>
</dbReference>
<feature type="domain" description="Glycosyltransferase subfamily 4-like N-terminal" evidence="2">
    <location>
        <begin position="56"/>
        <end position="180"/>
    </location>
</feature>
<dbReference type="PANTHER" id="PTHR46401:SF2">
    <property type="entry name" value="GLYCOSYLTRANSFERASE WBBK-RELATED"/>
    <property type="match status" value="1"/>
</dbReference>
<gene>
    <name evidence="3" type="ORF">CKO25_19810</name>
</gene>
<keyword evidence="1" id="KW-0808">Transferase</keyword>
<dbReference type="Proteomes" id="UP001138802">
    <property type="component" value="Unassembled WGS sequence"/>
</dbReference>
<name>A0A9X0WLI6_9GAMM</name>
<evidence type="ECO:0000313" key="4">
    <source>
        <dbReference type="Proteomes" id="UP001138802"/>
    </source>
</evidence>
<dbReference type="Gene3D" id="3.40.50.2000">
    <property type="entry name" value="Glycogen Phosphorylase B"/>
    <property type="match status" value="2"/>
</dbReference>